<gene>
    <name evidence="3" type="ORF">GCM10009741_36810</name>
</gene>
<accession>A0ABN2B3G7</accession>
<dbReference type="RefSeq" id="WP_344175455.1">
    <property type="nucleotide sequence ID" value="NZ_BAAANC010000002.1"/>
</dbReference>
<dbReference type="InterPro" id="IPR052019">
    <property type="entry name" value="F420H2_bilvrd_red/Heme_oxyg"/>
</dbReference>
<dbReference type="Pfam" id="PF01243">
    <property type="entry name" value="PNPOx_N"/>
    <property type="match status" value="1"/>
</dbReference>
<reference evidence="3 4" key="1">
    <citation type="journal article" date="2019" name="Int. J. Syst. Evol. Microbiol.">
        <title>The Global Catalogue of Microorganisms (GCM) 10K type strain sequencing project: providing services to taxonomists for standard genome sequencing and annotation.</title>
        <authorList>
            <consortium name="The Broad Institute Genomics Platform"/>
            <consortium name="The Broad Institute Genome Sequencing Center for Infectious Disease"/>
            <person name="Wu L."/>
            <person name="Ma J."/>
        </authorList>
    </citation>
    <scope>NUCLEOTIDE SEQUENCE [LARGE SCALE GENOMIC DNA]</scope>
    <source>
        <strain evidence="3 4">JCM 14303</strain>
    </source>
</reference>
<keyword evidence="4" id="KW-1185">Reference proteome</keyword>
<evidence type="ECO:0000313" key="3">
    <source>
        <dbReference type="EMBL" id="GAA1531294.1"/>
    </source>
</evidence>
<dbReference type="InterPro" id="IPR011576">
    <property type="entry name" value="Pyridox_Oxase_N"/>
</dbReference>
<sequence length="133" mass="15052">MTIPEDFHDLLSSRAVAFVSTIGKNGGPQVTPLWFLWDGDRVRISLVEGRQKLRNLRRNPRISLAIVEPTRPTYYLELRGTVDELVLDPDCSLERAIAEKYVGEWTDVEPPGTPRYATSIIVERTTSQRGEPS</sequence>
<dbReference type="SUPFAM" id="SSF50475">
    <property type="entry name" value="FMN-binding split barrel"/>
    <property type="match status" value="1"/>
</dbReference>
<evidence type="ECO:0000259" key="2">
    <source>
        <dbReference type="Pfam" id="PF01243"/>
    </source>
</evidence>
<dbReference type="PANTHER" id="PTHR35176">
    <property type="entry name" value="HEME OXYGENASE HI_0854-RELATED"/>
    <property type="match status" value="1"/>
</dbReference>
<name>A0ABN2B3G7_9ACTN</name>
<dbReference type="PANTHER" id="PTHR35176:SF6">
    <property type="entry name" value="HEME OXYGENASE HI_0854-RELATED"/>
    <property type="match status" value="1"/>
</dbReference>
<organism evidence="3 4">
    <name type="scientific">Kribbella lupini</name>
    <dbReference type="NCBI Taxonomy" id="291602"/>
    <lineage>
        <taxon>Bacteria</taxon>
        <taxon>Bacillati</taxon>
        <taxon>Actinomycetota</taxon>
        <taxon>Actinomycetes</taxon>
        <taxon>Propionibacteriales</taxon>
        <taxon>Kribbellaceae</taxon>
        <taxon>Kribbella</taxon>
    </lineage>
</organism>
<dbReference type="InterPro" id="IPR019920">
    <property type="entry name" value="F420-binding_dom_put"/>
</dbReference>
<comment type="caution">
    <text evidence="3">The sequence shown here is derived from an EMBL/GenBank/DDBJ whole genome shotgun (WGS) entry which is preliminary data.</text>
</comment>
<feature type="domain" description="Pyridoxamine 5'-phosphate oxidase N-terminal" evidence="2">
    <location>
        <begin position="4"/>
        <end position="122"/>
    </location>
</feature>
<proteinExistence type="predicted"/>
<dbReference type="Gene3D" id="2.30.110.10">
    <property type="entry name" value="Electron Transport, Fmn-binding Protein, Chain A"/>
    <property type="match status" value="1"/>
</dbReference>
<dbReference type="Proteomes" id="UP001500363">
    <property type="component" value="Unassembled WGS sequence"/>
</dbReference>
<keyword evidence="1" id="KW-0560">Oxidoreductase</keyword>
<evidence type="ECO:0000313" key="4">
    <source>
        <dbReference type="Proteomes" id="UP001500363"/>
    </source>
</evidence>
<protein>
    <submittedName>
        <fullName evidence="3">PPOX class F420-dependent oxidoreductase</fullName>
    </submittedName>
</protein>
<dbReference type="NCBIfam" id="TIGR03618">
    <property type="entry name" value="Rv1155_F420"/>
    <property type="match status" value="1"/>
</dbReference>
<evidence type="ECO:0000256" key="1">
    <source>
        <dbReference type="ARBA" id="ARBA00023002"/>
    </source>
</evidence>
<dbReference type="EMBL" id="BAAANC010000002">
    <property type="protein sequence ID" value="GAA1531294.1"/>
    <property type="molecule type" value="Genomic_DNA"/>
</dbReference>
<dbReference type="InterPro" id="IPR012349">
    <property type="entry name" value="Split_barrel_FMN-bd"/>
</dbReference>